<evidence type="ECO:0000256" key="4">
    <source>
        <dbReference type="SAM" id="MobiDB-lite"/>
    </source>
</evidence>
<reference evidence="6 7" key="1">
    <citation type="submission" date="2012-05" db="EMBL/GenBank/DDBJ databases">
        <title>Genome sequence of Nitritalea halalkaliphila LW7.</title>
        <authorList>
            <person name="Jangir P.K."/>
            <person name="Singh A."/>
            <person name="Shivaji S."/>
            <person name="Sharma R."/>
        </authorList>
    </citation>
    <scope>NUCLEOTIDE SEQUENCE [LARGE SCALE GENOMIC DNA]</scope>
    <source>
        <strain evidence="6 7">LW7</strain>
    </source>
</reference>
<comment type="caution">
    <text evidence="6">The sequence shown here is derived from an EMBL/GenBank/DDBJ whole genome shotgun (WGS) entry which is preliminary data.</text>
</comment>
<keyword evidence="2" id="KW-0238">DNA-binding</keyword>
<gene>
    <name evidence="6" type="ORF">A3SI_08326</name>
</gene>
<keyword evidence="7" id="KW-1185">Reference proteome</keyword>
<dbReference type="Gene3D" id="1.10.10.60">
    <property type="entry name" value="Homeodomain-like"/>
    <property type="match status" value="2"/>
</dbReference>
<feature type="domain" description="HTH araC/xylS-type" evidence="5">
    <location>
        <begin position="154"/>
        <end position="253"/>
    </location>
</feature>
<dbReference type="STRING" id="1189621.A3SI_08326"/>
<evidence type="ECO:0000256" key="3">
    <source>
        <dbReference type="ARBA" id="ARBA00023163"/>
    </source>
</evidence>
<keyword evidence="1" id="KW-0805">Transcription regulation</keyword>
<dbReference type="PROSITE" id="PS01124">
    <property type="entry name" value="HTH_ARAC_FAMILY_2"/>
    <property type="match status" value="1"/>
</dbReference>
<sequence>MFVCDRNLSIFLKNPLKGKQKKEKESDLPPKKKANEQKGKQTNMGAVQALHLIEVSDEALLSLPQWGASLQPLAQQAREQALWARRIAYSEERFVRLLDLPGWLEEAQPAAFPQLQFFQALFDWQQALSDSSTDLLATEDRRWLVPFHQEPRLLRVYERLLQGFDTGIELAELAEEIGMQYAAFSRFVGQASGQSLSKVLLALRIAFAQTCLLERPELTIAEVAQSAGFSNLSNFNRLFLRETGRTPSGFAAGKRKVIF</sequence>
<evidence type="ECO:0000256" key="1">
    <source>
        <dbReference type="ARBA" id="ARBA00023015"/>
    </source>
</evidence>
<dbReference type="PANTHER" id="PTHR43280">
    <property type="entry name" value="ARAC-FAMILY TRANSCRIPTIONAL REGULATOR"/>
    <property type="match status" value="1"/>
</dbReference>
<accession>I5C527</accession>
<feature type="region of interest" description="Disordered" evidence="4">
    <location>
        <begin position="17"/>
        <end position="41"/>
    </location>
</feature>
<dbReference type="PROSITE" id="PS00041">
    <property type="entry name" value="HTH_ARAC_FAMILY_1"/>
    <property type="match status" value="1"/>
</dbReference>
<organism evidence="6 7">
    <name type="scientific">Nitritalea halalkaliphila LW7</name>
    <dbReference type="NCBI Taxonomy" id="1189621"/>
    <lineage>
        <taxon>Bacteria</taxon>
        <taxon>Pseudomonadati</taxon>
        <taxon>Bacteroidota</taxon>
        <taxon>Cytophagia</taxon>
        <taxon>Cytophagales</taxon>
        <taxon>Cyclobacteriaceae</taxon>
        <taxon>Nitritalea</taxon>
    </lineage>
</organism>
<dbReference type="PANTHER" id="PTHR43280:SF27">
    <property type="entry name" value="TRANSCRIPTIONAL REGULATOR MTLR"/>
    <property type="match status" value="1"/>
</dbReference>
<dbReference type="GO" id="GO:0043565">
    <property type="term" value="F:sequence-specific DNA binding"/>
    <property type="evidence" value="ECO:0007669"/>
    <property type="project" value="InterPro"/>
</dbReference>
<name>I5C527_9BACT</name>
<evidence type="ECO:0000259" key="5">
    <source>
        <dbReference type="PROSITE" id="PS01124"/>
    </source>
</evidence>
<dbReference type="InterPro" id="IPR009057">
    <property type="entry name" value="Homeodomain-like_sf"/>
</dbReference>
<dbReference type="AlphaFoldDB" id="I5C527"/>
<proteinExistence type="predicted"/>
<dbReference type="InterPro" id="IPR018060">
    <property type="entry name" value="HTH_AraC"/>
</dbReference>
<dbReference type="Pfam" id="PF12833">
    <property type="entry name" value="HTH_18"/>
    <property type="match status" value="1"/>
</dbReference>
<dbReference type="InterPro" id="IPR018062">
    <property type="entry name" value="HTH_AraC-typ_CS"/>
</dbReference>
<evidence type="ECO:0000313" key="7">
    <source>
        <dbReference type="Proteomes" id="UP000005551"/>
    </source>
</evidence>
<evidence type="ECO:0000256" key="2">
    <source>
        <dbReference type="ARBA" id="ARBA00023125"/>
    </source>
</evidence>
<feature type="compositionally biased region" description="Basic and acidic residues" evidence="4">
    <location>
        <begin position="22"/>
        <end position="39"/>
    </location>
</feature>
<dbReference type="SMART" id="SM00342">
    <property type="entry name" value="HTH_ARAC"/>
    <property type="match status" value="1"/>
</dbReference>
<protein>
    <submittedName>
        <fullName evidence="6">AraC family transcriptional regulator</fullName>
    </submittedName>
</protein>
<dbReference type="GO" id="GO:0003700">
    <property type="term" value="F:DNA-binding transcription factor activity"/>
    <property type="evidence" value="ECO:0007669"/>
    <property type="project" value="InterPro"/>
</dbReference>
<dbReference type="Proteomes" id="UP000005551">
    <property type="component" value="Unassembled WGS sequence"/>
</dbReference>
<evidence type="ECO:0000313" key="6">
    <source>
        <dbReference type="EMBL" id="EIM76929.1"/>
    </source>
</evidence>
<dbReference type="EMBL" id="AJYA01000017">
    <property type="protein sequence ID" value="EIM76929.1"/>
    <property type="molecule type" value="Genomic_DNA"/>
</dbReference>
<dbReference type="SUPFAM" id="SSF46689">
    <property type="entry name" value="Homeodomain-like"/>
    <property type="match status" value="1"/>
</dbReference>
<keyword evidence="3" id="KW-0804">Transcription</keyword>